<gene>
    <name evidence="2" type="ORF">DB31_5254</name>
</gene>
<dbReference type="AlphaFoldDB" id="A0A085WR99"/>
<feature type="region of interest" description="Disordered" evidence="1">
    <location>
        <begin position="88"/>
        <end position="175"/>
    </location>
</feature>
<name>A0A085WR99_9BACT</name>
<dbReference type="STRING" id="394096.DB31_5254"/>
<evidence type="ECO:0000313" key="3">
    <source>
        <dbReference type="Proteomes" id="UP000028725"/>
    </source>
</evidence>
<reference evidence="2 3" key="1">
    <citation type="submission" date="2014-04" db="EMBL/GenBank/DDBJ databases">
        <title>Genome assembly of Hyalangium minutum DSM 14724.</title>
        <authorList>
            <person name="Sharma G."/>
            <person name="Subramanian S."/>
        </authorList>
    </citation>
    <scope>NUCLEOTIDE SEQUENCE [LARGE SCALE GENOMIC DNA]</scope>
    <source>
        <strain evidence="2 3">DSM 14724</strain>
    </source>
</reference>
<comment type="caution">
    <text evidence="2">The sequence shown here is derived from an EMBL/GenBank/DDBJ whole genome shotgun (WGS) entry which is preliminary data.</text>
</comment>
<feature type="compositionally biased region" description="Low complexity" evidence="1">
    <location>
        <begin position="111"/>
        <end position="127"/>
    </location>
</feature>
<keyword evidence="3" id="KW-1185">Reference proteome</keyword>
<evidence type="ECO:0000313" key="2">
    <source>
        <dbReference type="EMBL" id="KFE70212.1"/>
    </source>
</evidence>
<evidence type="ECO:0000256" key="1">
    <source>
        <dbReference type="SAM" id="MobiDB-lite"/>
    </source>
</evidence>
<feature type="compositionally biased region" description="Pro residues" evidence="1">
    <location>
        <begin position="91"/>
        <end position="110"/>
    </location>
</feature>
<dbReference type="EMBL" id="JMCB01000003">
    <property type="protein sequence ID" value="KFE70212.1"/>
    <property type="molecule type" value="Genomic_DNA"/>
</dbReference>
<feature type="compositionally biased region" description="Basic and acidic residues" evidence="1">
    <location>
        <begin position="156"/>
        <end position="167"/>
    </location>
</feature>
<sequence length="391" mass="42667">MAVAVSDYCRRAKAAASPTEVREALALLSEEDDFRVRTLTDTEPEVSPLGPFGVVDILRGTPPPLAAQRQACGYYEVAQELARVREEKTPAPAPVAPQVPSFAPPPPRPAPAESAAAEPAGKGKAARQPAESVQDRIAPRKRTGPALEAEEPTETDSSRFLKRDLPKPRGRYTQVAAPKGSYQTLVRTEGKDILEPALSQNEHRFALLKSLAEHYNGAKGELSLVDLESVLRSHELMDRLTAKERQALLSAYTDQKGAAGRVAWALGLSPSELQRLTATLGMQAEVEELRERFRRDVLGARHLTQRLDTLGRDKYLADLGIKKRFTDALRRELEGLVQEELSGANDLPGLALAVARKHGAPQELVLRALDRLGMAGKLREQLAAHSHHSSP</sequence>
<dbReference type="Proteomes" id="UP000028725">
    <property type="component" value="Unassembled WGS sequence"/>
</dbReference>
<proteinExistence type="predicted"/>
<accession>A0A085WR99</accession>
<protein>
    <submittedName>
        <fullName evidence="2">Uncharacterized protein</fullName>
    </submittedName>
</protein>
<dbReference type="PATRIC" id="fig|394096.3.peg.1736"/>
<organism evidence="2 3">
    <name type="scientific">Hyalangium minutum</name>
    <dbReference type="NCBI Taxonomy" id="394096"/>
    <lineage>
        <taxon>Bacteria</taxon>
        <taxon>Pseudomonadati</taxon>
        <taxon>Myxococcota</taxon>
        <taxon>Myxococcia</taxon>
        <taxon>Myxococcales</taxon>
        <taxon>Cystobacterineae</taxon>
        <taxon>Archangiaceae</taxon>
        <taxon>Hyalangium</taxon>
    </lineage>
</organism>